<evidence type="ECO:0000313" key="10">
    <source>
        <dbReference type="EMBL" id="PVD39303.1"/>
    </source>
</evidence>
<feature type="region of interest" description="Disordered" evidence="7">
    <location>
        <begin position="150"/>
        <end position="189"/>
    </location>
</feature>
<evidence type="ECO:0000313" key="11">
    <source>
        <dbReference type="Proteomes" id="UP000245119"/>
    </source>
</evidence>
<dbReference type="InterPro" id="IPR053793">
    <property type="entry name" value="PB1-like"/>
</dbReference>
<evidence type="ECO:0000256" key="6">
    <source>
        <dbReference type="PROSITE-ProRule" id="PRU10141"/>
    </source>
</evidence>
<gene>
    <name evidence="10" type="ORF">C0Q70_01932</name>
</gene>
<evidence type="ECO:0000259" key="9">
    <source>
        <dbReference type="PROSITE" id="PS51745"/>
    </source>
</evidence>
<dbReference type="GO" id="GO:0004674">
    <property type="term" value="F:protein serine/threonine kinase activity"/>
    <property type="evidence" value="ECO:0007669"/>
    <property type="project" value="UniProtKB-KW"/>
</dbReference>
<dbReference type="InterPro" id="IPR001245">
    <property type="entry name" value="Ser-Thr/Tyr_kinase_cat_dom"/>
</dbReference>
<keyword evidence="11" id="KW-1185">Reference proteome</keyword>
<dbReference type="SMART" id="SM00666">
    <property type="entry name" value="PB1"/>
    <property type="match status" value="1"/>
</dbReference>
<dbReference type="Gene3D" id="3.10.20.90">
    <property type="entry name" value="Phosphatidylinositol 3-kinase Catalytic Subunit, Chain A, domain 1"/>
    <property type="match status" value="1"/>
</dbReference>
<evidence type="ECO:0000256" key="4">
    <source>
        <dbReference type="ARBA" id="ARBA00022777"/>
    </source>
</evidence>
<dbReference type="SUPFAM" id="SSF54277">
    <property type="entry name" value="CAD &amp; PB1 domains"/>
    <property type="match status" value="1"/>
</dbReference>
<dbReference type="Proteomes" id="UP000245119">
    <property type="component" value="Linkage Group LG1"/>
</dbReference>
<dbReference type="PRINTS" id="PR00109">
    <property type="entry name" value="TYRKINASE"/>
</dbReference>
<dbReference type="InterPro" id="IPR017441">
    <property type="entry name" value="Protein_kinase_ATP_BS"/>
</dbReference>
<feature type="region of interest" description="Disordered" evidence="7">
    <location>
        <begin position="239"/>
        <end position="365"/>
    </location>
</feature>
<accession>A0A2T7Q0V7</accession>
<feature type="compositionally biased region" description="Low complexity" evidence="7">
    <location>
        <begin position="324"/>
        <end position="339"/>
    </location>
</feature>
<evidence type="ECO:0000256" key="7">
    <source>
        <dbReference type="SAM" id="MobiDB-lite"/>
    </source>
</evidence>
<sequence length="633" mass="70215">MITAEPLRNKMNAKISEKDVMLSCPHGEQDGSREVMESIETILARGLKMGDRQVRRAAYHNLQRRNELKVKCEFNGEKRVTSIPRPVTFEQLSAKLKEMYQIPLNIFYTQSNGEIYIGLKCQGDLNSAIQLVDQNEHTSSLRLYLTSAMDTPLPTQPTHPAHPSATSSSQYPYEGHRQSPSPPPGSLPAKDYIRTTSYVEGEGTFIPEPAGHDMDIFSYRDVTMSDSVSSLDQQSVDSSYISASGHNDTYPFRRRDSRRSVLSDSAKDEYGRESKKHFGTFPRGFESANHPPAADGTGNLTFPRSAGRRPDNEYMSVRTLMSRGSEGTLSTCSSGSSGLPPDPDMDSPGGAYPSRSSALFTKSPRAPTHWKKGRILGTGAFGMVYQCYDQDTGMELAVKQVQLGAMNAEVSKEVRALENEVQLLRNFQHERIVQYYGCQQDASVLSIFIEFMPGGSVQDHLKQHGPLNEVLARKYSRQVLEGLAFLHKNVIVHRDIKAANVLRDTMGNVKLGDFGASKRLQVIASATGLKTAVGTPHWMAPEVINGEGYGRKADVWSVGCTLVEMLTSKPPFADYEPLAAMFQIATSKHPKYELPATCSTSVRDFLMLTFQRTPTDRPSAEDLLKDKFVRDST</sequence>
<keyword evidence="4" id="KW-0418">Kinase</keyword>
<dbReference type="PANTHER" id="PTHR11584">
    <property type="entry name" value="SERINE/THREONINE PROTEIN KINASE"/>
    <property type="match status" value="1"/>
</dbReference>
<proteinExistence type="predicted"/>
<evidence type="ECO:0000256" key="1">
    <source>
        <dbReference type="ARBA" id="ARBA00022527"/>
    </source>
</evidence>
<dbReference type="InterPro" id="IPR000270">
    <property type="entry name" value="PB1_dom"/>
</dbReference>
<dbReference type="GO" id="GO:0035556">
    <property type="term" value="P:intracellular signal transduction"/>
    <property type="evidence" value="ECO:0007669"/>
    <property type="project" value="UniProtKB-ARBA"/>
</dbReference>
<comment type="caution">
    <text evidence="10">The sequence shown here is derived from an EMBL/GenBank/DDBJ whole genome shotgun (WGS) entry which is preliminary data.</text>
</comment>
<organism evidence="10 11">
    <name type="scientific">Pomacea canaliculata</name>
    <name type="common">Golden apple snail</name>
    <dbReference type="NCBI Taxonomy" id="400727"/>
    <lineage>
        <taxon>Eukaryota</taxon>
        <taxon>Metazoa</taxon>
        <taxon>Spiralia</taxon>
        <taxon>Lophotrochozoa</taxon>
        <taxon>Mollusca</taxon>
        <taxon>Gastropoda</taxon>
        <taxon>Caenogastropoda</taxon>
        <taxon>Architaenioglossa</taxon>
        <taxon>Ampullarioidea</taxon>
        <taxon>Ampullariidae</taxon>
        <taxon>Pomacea</taxon>
    </lineage>
</organism>
<evidence type="ECO:0000256" key="3">
    <source>
        <dbReference type="ARBA" id="ARBA00022741"/>
    </source>
</evidence>
<feature type="binding site" evidence="6">
    <location>
        <position position="399"/>
    </location>
    <ligand>
        <name>ATP</name>
        <dbReference type="ChEBI" id="CHEBI:30616"/>
    </ligand>
</feature>
<evidence type="ECO:0008006" key="12">
    <source>
        <dbReference type="Google" id="ProtNLM"/>
    </source>
</evidence>
<dbReference type="SMART" id="SM00220">
    <property type="entry name" value="S_TKc"/>
    <property type="match status" value="1"/>
</dbReference>
<feature type="domain" description="Protein kinase" evidence="8">
    <location>
        <begin position="370"/>
        <end position="629"/>
    </location>
</feature>
<name>A0A2T7Q0V7_POMCA</name>
<feature type="compositionally biased region" description="Basic and acidic residues" evidence="7">
    <location>
        <begin position="251"/>
        <end position="273"/>
    </location>
</feature>
<dbReference type="SUPFAM" id="SSF56112">
    <property type="entry name" value="Protein kinase-like (PK-like)"/>
    <property type="match status" value="1"/>
</dbReference>
<dbReference type="PROSITE" id="PS00107">
    <property type="entry name" value="PROTEIN_KINASE_ATP"/>
    <property type="match status" value="1"/>
</dbReference>
<keyword evidence="1" id="KW-0723">Serine/threonine-protein kinase</keyword>
<evidence type="ECO:0000256" key="2">
    <source>
        <dbReference type="ARBA" id="ARBA00022679"/>
    </source>
</evidence>
<feature type="domain" description="PB1" evidence="9">
    <location>
        <begin position="67"/>
        <end position="148"/>
    </location>
</feature>
<dbReference type="OrthoDB" id="266718at2759"/>
<protein>
    <recommendedName>
        <fullName evidence="12">Protein kinase domain-containing protein</fullName>
    </recommendedName>
</protein>
<dbReference type="STRING" id="400727.A0A2T7Q0V7"/>
<evidence type="ECO:0000259" key="8">
    <source>
        <dbReference type="PROSITE" id="PS50011"/>
    </source>
</evidence>
<dbReference type="InterPro" id="IPR011009">
    <property type="entry name" value="Kinase-like_dom_sf"/>
</dbReference>
<dbReference type="EMBL" id="PZQS01000001">
    <property type="protein sequence ID" value="PVD39303.1"/>
    <property type="molecule type" value="Genomic_DNA"/>
</dbReference>
<dbReference type="FunFam" id="1.10.510.10:FF:000071">
    <property type="entry name" value="Mitogen-activated protein kinase kinase kinase 3 isoform 2"/>
    <property type="match status" value="1"/>
</dbReference>
<dbReference type="PROSITE" id="PS50011">
    <property type="entry name" value="PROTEIN_KINASE_DOM"/>
    <property type="match status" value="1"/>
</dbReference>
<evidence type="ECO:0000256" key="5">
    <source>
        <dbReference type="ARBA" id="ARBA00022840"/>
    </source>
</evidence>
<dbReference type="PANTHER" id="PTHR11584:SF369">
    <property type="entry name" value="MITOGEN-ACTIVATED PROTEIN KINASE KINASE KINASE 19-RELATED"/>
    <property type="match status" value="1"/>
</dbReference>
<dbReference type="Pfam" id="PF00564">
    <property type="entry name" value="PB1"/>
    <property type="match status" value="1"/>
</dbReference>
<dbReference type="GO" id="GO:0005524">
    <property type="term" value="F:ATP binding"/>
    <property type="evidence" value="ECO:0007669"/>
    <property type="project" value="UniProtKB-UniRule"/>
</dbReference>
<dbReference type="PROSITE" id="PS51745">
    <property type="entry name" value="PB1"/>
    <property type="match status" value="1"/>
</dbReference>
<dbReference type="Gene3D" id="1.10.510.10">
    <property type="entry name" value="Transferase(Phosphotransferase) domain 1"/>
    <property type="match status" value="1"/>
</dbReference>
<dbReference type="AlphaFoldDB" id="A0A2T7Q0V7"/>
<keyword evidence="5 6" id="KW-0067">ATP-binding</keyword>
<keyword evidence="3 6" id="KW-0547">Nucleotide-binding</keyword>
<dbReference type="Pfam" id="PF00069">
    <property type="entry name" value="Pkinase"/>
    <property type="match status" value="1"/>
</dbReference>
<keyword evidence="2" id="KW-0808">Transferase</keyword>
<dbReference type="InterPro" id="IPR000719">
    <property type="entry name" value="Prot_kinase_dom"/>
</dbReference>
<reference evidence="10 11" key="1">
    <citation type="submission" date="2018-04" db="EMBL/GenBank/DDBJ databases">
        <title>The genome of golden apple snail Pomacea canaliculata provides insight into stress tolerance and invasive adaptation.</title>
        <authorList>
            <person name="Liu C."/>
            <person name="Liu B."/>
            <person name="Ren Y."/>
            <person name="Zhang Y."/>
            <person name="Wang H."/>
            <person name="Li S."/>
            <person name="Jiang F."/>
            <person name="Yin L."/>
            <person name="Zhang G."/>
            <person name="Qian W."/>
            <person name="Fan W."/>
        </authorList>
    </citation>
    <scope>NUCLEOTIDE SEQUENCE [LARGE SCALE GENOMIC DNA]</scope>
    <source>
        <strain evidence="10">SZHN2017</strain>
        <tissue evidence="10">Muscle</tissue>
    </source>
</reference>